<dbReference type="Proteomes" id="UP000298663">
    <property type="component" value="Unassembled WGS sequence"/>
</dbReference>
<evidence type="ECO:0000256" key="8">
    <source>
        <dbReference type="ARBA" id="ARBA00023288"/>
    </source>
</evidence>
<gene>
    <name evidence="10" type="ORF">L596_014104</name>
</gene>
<keyword evidence="7" id="KW-1015">Disulfide bond</keyword>
<keyword evidence="8" id="KW-0449">Lipoprotein</keyword>
<evidence type="ECO:0000256" key="3">
    <source>
        <dbReference type="ARBA" id="ARBA00022473"/>
    </source>
</evidence>
<keyword evidence="6 9" id="KW-0879">Wnt signaling pathway</keyword>
<evidence type="ECO:0000256" key="5">
    <source>
        <dbReference type="ARBA" id="ARBA00022530"/>
    </source>
</evidence>
<keyword evidence="5" id="KW-0272">Extracellular matrix</keyword>
<dbReference type="FunFam" id="3.30.2460.20:FF:000001">
    <property type="entry name" value="Wnt homolog"/>
    <property type="match status" value="1"/>
</dbReference>
<keyword evidence="3 9" id="KW-0217">Developmental protein</keyword>
<sequence length="225" mass="26043">MRVSHEWADAPWRSRIRENRSDSSSRQRRINRESALFDEMSFMNIDFGVNKNIKSLKPRMQMNQHNNNVGRQVTELSMYRKCKCHGVSSSCTVKTCWNTLPDIVQIAHKLREIYDVSAEQHLRPFPVFKSDGSIDSSDVPQQNMVYLRKSPNYCVPNLADGSLGTQMRECNVSSTGSGSCSNLCCGRGYNTQQVHVEEQCQCRYVHCCYVKCNTCKYWMNKYYCK</sequence>
<dbReference type="PRINTS" id="PR01349">
    <property type="entry name" value="WNTPROTEIN"/>
</dbReference>
<proteinExistence type="inferred from homology"/>
<comment type="similarity">
    <text evidence="2 9">Belongs to the Wnt family.</text>
</comment>
<reference evidence="10 11" key="1">
    <citation type="journal article" date="2015" name="Genome Biol.">
        <title>Comparative genomics of Steinernema reveals deeply conserved gene regulatory networks.</title>
        <authorList>
            <person name="Dillman A.R."/>
            <person name="Macchietto M."/>
            <person name="Porter C.F."/>
            <person name="Rogers A."/>
            <person name="Williams B."/>
            <person name="Antoshechkin I."/>
            <person name="Lee M.M."/>
            <person name="Goodwin Z."/>
            <person name="Lu X."/>
            <person name="Lewis E.E."/>
            <person name="Goodrich-Blair H."/>
            <person name="Stock S.P."/>
            <person name="Adams B.J."/>
            <person name="Sternberg P.W."/>
            <person name="Mortazavi A."/>
        </authorList>
    </citation>
    <scope>NUCLEOTIDE SEQUENCE [LARGE SCALE GENOMIC DNA]</scope>
    <source>
        <strain evidence="10 11">ALL</strain>
    </source>
</reference>
<accession>A0A4U5NBR2</accession>
<dbReference type="GO" id="GO:0005125">
    <property type="term" value="F:cytokine activity"/>
    <property type="evidence" value="ECO:0007669"/>
    <property type="project" value="TreeGrafter"/>
</dbReference>
<evidence type="ECO:0000256" key="2">
    <source>
        <dbReference type="ARBA" id="ARBA00005683"/>
    </source>
</evidence>
<dbReference type="GO" id="GO:0005615">
    <property type="term" value="C:extracellular space"/>
    <property type="evidence" value="ECO:0007669"/>
    <property type="project" value="TreeGrafter"/>
</dbReference>
<evidence type="ECO:0000313" key="11">
    <source>
        <dbReference type="Proteomes" id="UP000298663"/>
    </source>
</evidence>
<evidence type="ECO:0000256" key="4">
    <source>
        <dbReference type="ARBA" id="ARBA00022525"/>
    </source>
</evidence>
<dbReference type="GO" id="GO:0045165">
    <property type="term" value="P:cell fate commitment"/>
    <property type="evidence" value="ECO:0007669"/>
    <property type="project" value="TreeGrafter"/>
</dbReference>
<protein>
    <recommendedName>
        <fullName evidence="9">Protein Wnt</fullName>
    </recommendedName>
</protein>
<evidence type="ECO:0000256" key="1">
    <source>
        <dbReference type="ARBA" id="ARBA00004498"/>
    </source>
</evidence>
<comment type="caution">
    <text evidence="10">The sequence shown here is derived from an EMBL/GenBank/DDBJ whole genome shotgun (WGS) entry which is preliminary data.</text>
</comment>
<keyword evidence="11" id="KW-1185">Reference proteome</keyword>
<evidence type="ECO:0000313" key="10">
    <source>
        <dbReference type="EMBL" id="TKR79960.1"/>
    </source>
</evidence>
<dbReference type="EMBL" id="AZBU02000004">
    <property type="protein sequence ID" value="TKR79960.1"/>
    <property type="molecule type" value="Genomic_DNA"/>
</dbReference>
<name>A0A4U5NBR2_STECR</name>
<organism evidence="10 11">
    <name type="scientific">Steinernema carpocapsae</name>
    <name type="common">Entomopathogenic nematode</name>
    <dbReference type="NCBI Taxonomy" id="34508"/>
    <lineage>
        <taxon>Eukaryota</taxon>
        <taxon>Metazoa</taxon>
        <taxon>Ecdysozoa</taxon>
        <taxon>Nematoda</taxon>
        <taxon>Chromadorea</taxon>
        <taxon>Rhabditida</taxon>
        <taxon>Tylenchina</taxon>
        <taxon>Panagrolaimomorpha</taxon>
        <taxon>Strongyloidoidea</taxon>
        <taxon>Steinernematidae</taxon>
        <taxon>Steinernema</taxon>
    </lineage>
</organism>
<comment type="function">
    <text evidence="9">Ligand for members of the frizzled family of seven transmembrane receptors.</text>
</comment>
<dbReference type="InterPro" id="IPR005817">
    <property type="entry name" value="Wnt"/>
</dbReference>
<dbReference type="SMART" id="SM00097">
    <property type="entry name" value="WNT1"/>
    <property type="match status" value="1"/>
</dbReference>
<evidence type="ECO:0000256" key="7">
    <source>
        <dbReference type="ARBA" id="ARBA00023157"/>
    </source>
</evidence>
<dbReference type="InterPro" id="IPR043158">
    <property type="entry name" value="Wnt_C"/>
</dbReference>
<dbReference type="PANTHER" id="PTHR12027:SF102">
    <property type="entry name" value="PROTEIN WNT"/>
    <property type="match status" value="1"/>
</dbReference>
<comment type="subcellular location">
    <subcellularLocation>
        <location evidence="1 9">Secreted</location>
        <location evidence="1 9">Extracellular space</location>
        <location evidence="1 9">Extracellular matrix</location>
    </subcellularLocation>
</comment>
<dbReference type="GO" id="GO:0060070">
    <property type="term" value="P:canonical Wnt signaling pathway"/>
    <property type="evidence" value="ECO:0007669"/>
    <property type="project" value="TreeGrafter"/>
</dbReference>
<dbReference type="GO" id="GO:0030182">
    <property type="term" value="P:neuron differentiation"/>
    <property type="evidence" value="ECO:0007669"/>
    <property type="project" value="TreeGrafter"/>
</dbReference>
<evidence type="ECO:0000256" key="6">
    <source>
        <dbReference type="ARBA" id="ARBA00022687"/>
    </source>
</evidence>
<dbReference type="AlphaFoldDB" id="A0A4U5NBR2"/>
<dbReference type="GO" id="GO:0000902">
    <property type="term" value="P:cell morphogenesis"/>
    <property type="evidence" value="ECO:0007669"/>
    <property type="project" value="UniProtKB-ARBA"/>
</dbReference>
<evidence type="ECO:0000256" key="9">
    <source>
        <dbReference type="RuleBase" id="RU003500"/>
    </source>
</evidence>
<dbReference type="GO" id="GO:0005109">
    <property type="term" value="F:frizzled binding"/>
    <property type="evidence" value="ECO:0007669"/>
    <property type="project" value="TreeGrafter"/>
</dbReference>
<reference evidence="10 11" key="2">
    <citation type="journal article" date="2019" name="G3 (Bethesda)">
        <title>Hybrid Assembly of the Genome of the Entomopathogenic Nematode Steinernema carpocapsae Identifies the X-Chromosome.</title>
        <authorList>
            <person name="Serra L."/>
            <person name="Macchietto M."/>
            <person name="Macias-Munoz A."/>
            <person name="McGill C.J."/>
            <person name="Rodriguez I.M."/>
            <person name="Rodriguez B."/>
            <person name="Murad R."/>
            <person name="Mortazavi A."/>
        </authorList>
    </citation>
    <scope>NUCLEOTIDE SEQUENCE [LARGE SCALE GENOMIC DNA]</scope>
    <source>
        <strain evidence="10 11">ALL</strain>
    </source>
</reference>
<dbReference type="Pfam" id="PF00110">
    <property type="entry name" value="wnt"/>
    <property type="match status" value="1"/>
</dbReference>
<keyword evidence="4" id="KW-0964">Secreted</keyword>
<dbReference type="OrthoDB" id="5945655at2759"/>
<dbReference type="Gene3D" id="3.30.2460.20">
    <property type="match status" value="1"/>
</dbReference>
<dbReference type="PANTHER" id="PTHR12027">
    <property type="entry name" value="WNT RELATED"/>
    <property type="match status" value="1"/>
</dbReference>